<dbReference type="PANTHER" id="PTHR11552">
    <property type="entry name" value="GLUCOSE-METHANOL-CHOLINE GMC OXIDOREDUCTASE"/>
    <property type="match status" value="1"/>
</dbReference>
<dbReference type="SUPFAM" id="SSF54373">
    <property type="entry name" value="FAD-linked reductases, C-terminal domain"/>
    <property type="match status" value="1"/>
</dbReference>
<dbReference type="InterPro" id="IPR012132">
    <property type="entry name" value="GMC_OxRdtase"/>
</dbReference>
<dbReference type="InterPro" id="IPR036188">
    <property type="entry name" value="FAD/NAD-bd_sf"/>
</dbReference>
<comment type="similarity">
    <text evidence="1 3">Belongs to the GMC oxidoreductase family.</text>
</comment>
<evidence type="ECO:0000313" key="7">
    <source>
        <dbReference type="Proteomes" id="UP001458880"/>
    </source>
</evidence>
<dbReference type="Pfam" id="PF05199">
    <property type="entry name" value="GMC_oxred_C"/>
    <property type="match status" value="1"/>
</dbReference>
<keyword evidence="2 3" id="KW-0274">FAD</keyword>
<evidence type="ECO:0000256" key="1">
    <source>
        <dbReference type="ARBA" id="ARBA00010790"/>
    </source>
</evidence>
<sequence>MRQLGILDKLRKLDEMTIRQSENMRYTKINLIRMATPPTNFLNLYTSLRITLTMGPSIGFIVYLHSSIMNLRPDIVDSDNRVTDTLIHELKNSYDFIIVGGGSAGAVLANRLSENPDWDVLLLEAGPDEEVTSDLPLMFPALQLSPLDWKFKTEPGDKYCLSMKERRCNWPRGKVLGGSSTINAMLYIRGNKKDYDDWAELGNDGWSYEDVLPYFRKSENMTISQYRNDPYHGRNGYLTIENYRYHSVLSGWFLAAGQDLGYQVRDVNGETQTGFTIAHGTLRDGLRCSTAKAFLRPASRRKNLHISLHSMVQRVKIDSKTKQAYGVEFIKHGIRKTVYNKREVILSAGSIQSPQLLMLSGVGPKNHLETVKIKVIADSPGVGQNLQDHVAMGGLTFLYEFPNNNNSIKPSFELPNVFTPGNIDAFTKNHTGPVYWLPECEVMGFVHTKYSNPEHDRPDIQLFLASKRATGYTDEFYSAVYENILYKNAYNIIPLLLRPKSRGKILLKDKYPQTPPLIYPNYFDDPTDMDVLVDSVNIILNISETPTMRKYNVKFNQNRIPSCNQTFLSKEYFRCQLQHYTLTIYHPVGTAKMGPDNDTLAVVTPRLSVRGVKNLRVVDASIMPNIVSGNTNAPVIMIGEKAADMIKRDWGYFQG</sequence>
<evidence type="ECO:0000259" key="5">
    <source>
        <dbReference type="PROSITE" id="PS00624"/>
    </source>
</evidence>
<organism evidence="6 7">
    <name type="scientific">Popillia japonica</name>
    <name type="common">Japanese beetle</name>
    <dbReference type="NCBI Taxonomy" id="7064"/>
    <lineage>
        <taxon>Eukaryota</taxon>
        <taxon>Metazoa</taxon>
        <taxon>Ecdysozoa</taxon>
        <taxon>Arthropoda</taxon>
        <taxon>Hexapoda</taxon>
        <taxon>Insecta</taxon>
        <taxon>Pterygota</taxon>
        <taxon>Neoptera</taxon>
        <taxon>Endopterygota</taxon>
        <taxon>Coleoptera</taxon>
        <taxon>Polyphaga</taxon>
        <taxon>Scarabaeiformia</taxon>
        <taxon>Scarabaeidae</taxon>
        <taxon>Rutelinae</taxon>
        <taxon>Popillia</taxon>
    </lineage>
</organism>
<dbReference type="PROSITE" id="PS00624">
    <property type="entry name" value="GMC_OXRED_2"/>
    <property type="match status" value="1"/>
</dbReference>
<evidence type="ECO:0000256" key="2">
    <source>
        <dbReference type="PIRSR" id="PIRSR000137-2"/>
    </source>
</evidence>
<feature type="domain" description="Glucose-methanol-choline oxidoreductase N-terminal" evidence="4">
    <location>
        <begin position="173"/>
        <end position="196"/>
    </location>
</feature>
<dbReference type="EMBL" id="JASPKY010000142">
    <property type="protein sequence ID" value="KAK9730768.1"/>
    <property type="molecule type" value="Genomic_DNA"/>
</dbReference>
<comment type="caution">
    <text evidence="6">The sequence shown here is derived from an EMBL/GenBank/DDBJ whole genome shotgun (WGS) entry which is preliminary data.</text>
</comment>
<protein>
    <submittedName>
        <fullName evidence="6">GMC oxidoreductase</fullName>
    </submittedName>
</protein>
<dbReference type="SUPFAM" id="SSF51905">
    <property type="entry name" value="FAD/NAD(P)-binding domain"/>
    <property type="match status" value="1"/>
</dbReference>
<evidence type="ECO:0000313" key="6">
    <source>
        <dbReference type="EMBL" id="KAK9730768.1"/>
    </source>
</evidence>
<dbReference type="PANTHER" id="PTHR11552:SF186">
    <property type="entry name" value="GLUCOSE-METHANOL-CHOLINE OXIDOREDUCTASE N-TERMINAL DOMAIN-CONTAINING PROTEIN"/>
    <property type="match status" value="1"/>
</dbReference>
<dbReference type="Gene3D" id="3.30.560.10">
    <property type="entry name" value="Glucose Oxidase, domain 3"/>
    <property type="match status" value="1"/>
</dbReference>
<comment type="cofactor">
    <cofactor evidence="2">
        <name>FAD</name>
        <dbReference type="ChEBI" id="CHEBI:57692"/>
    </cofactor>
</comment>
<feature type="binding site" evidence="2">
    <location>
        <position position="312"/>
    </location>
    <ligand>
        <name>FAD</name>
        <dbReference type="ChEBI" id="CHEBI:57692"/>
    </ligand>
</feature>
<dbReference type="GO" id="GO:0050660">
    <property type="term" value="F:flavin adenine dinucleotide binding"/>
    <property type="evidence" value="ECO:0007669"/>
    <property type="project" value="InterPro"/>
</dbReference>
<reference evidence="6 7" key="1">
    <citation type="journal article" date="2024" name="BMC Genomics">
        <title>De novo assembly and annotation of Popillia japonica's genome with initial clues to its potential as an invasive pest.</title>
        <authorList>
            <person name="Cucini C."/>
            <person name="Boschi S."/>
            <person name="Funari R."/>
            <person name="Cardaioli E."/>
            <person name="Iannotti N."/>
            <person name="Marturano G."/>
            <person name="Paoli F."/>
            <person name="Bruttini M."/>
            <person name="Carapelli A."/>
            <person name="Frati F."/>
            <person name="Nardi F."/>
        </authorList>
    </citation>
    <scope>NUCLEOTIDE SEQUENCE [LARGE SCALE GENOMIC DNA]</scope>
    <source>
        <strain evidence="6">DMR45628</strain>
    </source>
</reference>
<keyword evidence="7" id="KW-1185">Reference proteome</keyword>
<dbReference type="Proteomes" id="UP001458880">
    <property type="component" value="Unassembled WGS sequence"/>
</dbReference>
<dbReference type="AlphaFoldDB" id="A0AAW1L9Z2"/>
<dbReference type="InterPro" id="IPR007867">
    <property type="entry name" value="GMC_OxRtase_C"/>
</dbReference>
<feature type="domain" description="Glucose-methanol-choline oxidoreductase N-terminal" evidence="5">
    <location>
        <begin position="349"/>
        <end position="363"/>
    </location>
</feature>
<evidence type="ECO:0000259" key="4">
    <source>
        <dbReference type="PROSITE" id="PS00623"/>
    </source>
</evidence>
<dbReference type="PROSITE" id="PS00623">
    <property type="entry name" value="GMC_OXRED_1"/>
    <property type="match status" value="1"/>
</dbReference>
<dbReference type="InterPro" id="IPR000172">
    <property type="entry name" value="GMC_OxRdtase_N"/>
</dbReference>
<dbReference type="Pfam" id="PF00732">
    <property type="entry name" value="GMC_oxred_N"/>
    <property type="match status" value="1"/>
</dbReference>
<dbReference type="Gene3D" id="3.50.50.60">
    <property type="entry name" value="FAD/NAD(P)-binding domain"/>
    <property type="match status" value="1"/>
</dbReference>
<gene>
    <name evidence="6" type="ORF">QE152_g14263</name>
</gene>
<accession>A0AAW1L9Z2</accession>
<feature type="binding site" evidence="2">
    <location>
        <position position="175"/>
    </location>
    <ligand>
        <name>FAD</name>
        <dbReference type="ChEBI" id="CHEBI:57692"/>
    </ligand>
</feature>
<dbReference type="PIRSF" id="PIRSF000137">
    <property type="entry name" value="Alcohol_oxidase"/>
    <property type="match status" value="1"/>
</dbReference>
<dbReference type="GO" id="GO:0016614">
    <property type="term" value="F:oxidoreductase activity, acting on CH-OH group of donors"/>
    <property type="evidence" value="ECO:0007669"/>
    <property type="project" value="InterPro"/>
</dbReference>
<name>A0AAW1L9Z2_POPJA</name>
<keyword evidence="3" id="KW-0285">Flavoprotein</keyword>
<evidence type="ECO:0000256" key="3">
    <source>
        <dbReference type="RuleBase" id="RU003968"/>
    </source>
</evidence>
<proteinExistence type="inferred from homology"/>